<dbReference type="InterPro" id="IPR036236">
    <property type="entry name" value="Znf_C2H2_sf"/>
</dbReference>
<dbReference type="Pfam" id="PF12874">
    <property type="entry name" value="zf-met"/>
    <property type="match status" value="2"/>
</dbReference>
<gene>
    <name evidence="9" type="ORF">LIER_27555</name>
</gene>
<keyword evidence="5" id="KW-0862">Zinc</keyword>
<organism evidence="9 10">
    <name type="scientific">Lithospermum erythrorhizon</name>
    <name type="common">Purple gromwell</name>
    <name type="synonym">Lithospermum officinale var. erythrorhizon</name>
    <dbReference type="NCBI Taxonomy" id="34254"/>
    <lineage>
        <taxon>Eukaryota</taxon>
        <taxon>Viridiplantae</taxon>
        <taxon>Streptophyta</taxon>
        <taxon>Embryophyta</taxon>
        <taxon>Tracheophyta</taxon>
        <taxon>Spermatophyta</taxon>
        <taxon>Magnoliopsida</taxon>
        <taxon>eudicotyledons</taxon>
        <taxon>Gunneridae</taxon>
        <taxon>Pentapetalae</taxon>
        <taxon>asterids</taxon>
        <taxon>lamiids</taxon>
        <taxon>Boraginales</taxon>
        <taxon>Boraginaceae</taxon>
        <taxon>Boraginoideae</taxon>
        <taxon>Lithospermeae</taxon>
        <taxon>Lithospermum</taxon>
    </lineage>
</organism>
<evidence type="ECO:0000256" key="6">
    <source>
        <dbReference type="ARBA" id="ARBA00023242"/>
    </source>
</evidence>
<dbReference type="EMBL" id="BAABME010008905">
    <property type="protein sequence ID" value="GAA0174095.1"/>
    <property type="molecule type" value="Genomic_DNA"/>
</dbReference>
<feature type="domain" description="U1-type" evidence="8">
    <location>
        <begin position="138"/>
        <end position="172"/>
    </location>
</feature>
<feature type="domain" description="U1-type" evidence="8">
    <location>
        <begin position="240"/>
        <end position="274"/>
    </location>
</feature>
<evidence type="ECO:0000256" key="7">
    <source>
        <dbReference type="SAM" id="MobiDB-lite"/>
    </source>
</evidence>
<dbReference type="AlphaFoldDB" id="A0AAV3RG29"/>
<comment type="caution">
    <text evidence="9">The sequence shown here is derived from an EMBL/GenBank/DDBJ whole genome shotgun (WGS) entry which is preliminary data.</text>
</comment>
<dbReference type="InterPro" id="IPR003604">
    <property type="entry name" value="Matrin/U1-like-C_Znf_C2H2"/>
</dbReference>
<dbReference type="GO" id="GO:0005634">
    <property type="term" value="C:nucleus"/>
    <property type="evidence" value="ECO:0007669"/>
    <property type="project" value="UniProtKB-SubCell"/>
</dbReference>
<accession>A0AAV3RG29</accession>
<dbReference type="SMART" id="SM00451">
    <property type="entry name" value="ZnF_U1"/>
    <property type="match status" value="2"/>
</dbReference>
<dbReference type="PANTHER" id="PTHR46144:SF6">
    <property type="entry name" value="C2H2-TYPE DOMAIN-CONTAINING PROTEIN"/>
    <property type="match status" value="1"/>
</dbReference>
<dbReference type="Proteomes" id="UP001454036">
    <property type="component" value="Unassembled WGS sequence"/>
</dbReference>
<evidence type="ECO:0000256" key="4">
    <source>
        <dbReference type="ARBA" id="ARBA00022771"/>
    </source>
</evidence>
<keyword evidence="6" id="KW-0539">Nucleus</keyword>
<evidence type="ECO:0000313" key="9">
    <source>
        <dbReference type="EMBL" id="GAA0174095.1"/>
    </source>
</evidence>
<protein>
    <recommendedName>
        <fullName evidence="8">U1-type domain-containing protein</fullName>
    </recommendedName>
</protein>
<evidence type="ECO:0000256" key="3">
    <source>
        <dbReference type="ARBA" id="ARBA00022737"/>
    </source>
</evidence>
<evidence type="ECO:0000256" key="2">
    <source>
        <dbReference type="ARBA" id="ARBA00022723"/>
    </source>
</evidence>
<dbReference type="Gene3D" id="3.30.160.60">
    <property type="entry name" value="Classic Zinc Finger"/>
    <property type="match status" value="2"/>
</dbReference>
<feature type="compositionally biased region" description="Pro residues" evidence="7">
    <location>
        <begin position="7"/>
        <end position="16"/>
    </location>
</feature>
<keyword evidence="3" id="KW-0677">Repeat</keyword>
<feature type="region of interest" description="Disordered" evidence="7">
    <location>
        <begin position="194"/>
        <end position="223"/>
    </location>
</feature>
<sequence length="282" mass="30819">MEHTTFPPNPQNPQNPNPHQYQTLYYPQYTDPTHIQQPVIDPYNPGAQYGYTYQQTVYYQTPNHYAINTNSVQTADGSLAGSSTYYQNPGGVMANGSVSANQYTVTTNTRGVNPGTYQTNQPQNRGKWKKAPKTTKVVQSAWCDICHITCDTNDVFELHKQGKKHKKNLEKLRNAAANAATTSSTAPGLVVTGIPMIGPQENPNKASKASKKKKRSKASESLENLEAKKQKVLEGGAAADSVRTCSVCNVVCNSDTVYSFHLAGQKHAAMVRKHASLTTAVV</sequence>
<evidence type="ECO:0000256" key="1">
    <source>
        <dbReference type="ARBA" id="ARBA00004123"/>
    </source>
</evidence>
<keyword evidence="2" id="KW-0479">Metal-binding</keyword>
<evidence type="ECO:0000256" key="5">
    <source>
        <dbReference type="ARBA" id="ARBA00022833"/>
    </source>
</evidence>
<proteinExistence type="predicted"/>
<dbReference type="PANTHER" id="PTHR46144">
    <property type="entry name" value="ZINC FINGER PROTEIN 385B-LIKE"/>
    <property type="match status" value="1"/>
</dbReference>
<feature type="compositionally biased region" description="Polar residues" evidence="7">
    <location>
        <begin position="107"/>
        <end position="124"/>
    </location>
</feature>
<feature type="region of interest" description="Disordered" evidence="7">
    <location>
        <begin position="107"/>
        <end position="132"/>
    </location>
</feature>
<reference evidence="9 10" key="1">
    <citation type="submission" date="2024-01" db="EMBL/GenBank/DDBJ databases">
        <title>The complete chloroplast genome sequence of Lithospermum erythrorhizon: insights into the phylogenetic relationship among Boraginaceae species and the maternal lineages of purple gromwells.</title>
        <authorList>
            <person name="Okada T."/>
            <person name="Watanabe K."/>
        </authorList>
    </citation>
    <scope>NUCLEOTIDE SEQUENCE [LARGE SCALE GENOMIC DNA]</scope>
</reference>
<feature type="region of interest" description="Disordered" evidence="7">
    <location>
        <begin position="1"/>
        <end position="21"/>
    </location>
</feature>
<comment type="subcellular location">
    <subcellularLocation>
        <location evidence="1">Nucleus</location>
    </subcellularLocation>
</comment>
<dbReference type="SUPFAM" id="SSF57667">
    <property type="entry name" value="beta-beta-alpha zinc fingers"/>
    <property type="match status" value="2"/>
</dbReference>
<dbReference type="GO" id="GO:0008270">
    <property type="term" value="F:zinc ion binding"/>
    <property type="evidence" value="ECO:0007669"/>
    <property type="project" value="UniProtKB-KW"/>
</dbReference>
<keyword evidence="10" id="KW-1185">Reference proteome</keyword>
<evidence type="ECO:0000313" key="10">
    <source>
        <dbReference type="Proteomes" id="UP001454036"/>
    </source>
</evidence>
<keyword evidence="4" id="KW-0863">Zinc-finger</keyword>
<dbReference type="InterPro" id="IPR013087">
    <property type="entry name" value="Znf_C2H2_type"/>
</dbReference>
<dbReference type="InterPro" id="IPR051868">
    <property type="entry name" value="ZN346_ZMAT4"/>
</dbReference>
<evidence type="ECO:0000259" key="8">
    <source>
        <dbReference type="SMART" id="SM00451"/>
    </source>
</evidence>
<name>A0AAV3RG29_LITER</name>
<dbReference type="GO" id="GO:0003676">
    <property type="term" value="F:nucleic acid binding"/>
    <property type="evidence" value="ECO:0007669"/>
    <property type="project" value="InterPro"/>
</dbReference>